<evidence type="ECO:0000256" key="4">
    <source>
        <dbReference type="ARBA" id="ARBA00022857"/>
    </source>
</evidence>
<dbReference type="Pfam" id="PF00745">
    <property type="entry name" value="GlutR_dimer"/>
    <property type="match status" value="1"/>
</dbReference>
<keyword evidence="14" id="KW-1185">Reference proteome</keyword>
<feature type="binding site" evidence="8">
    <location>
        <begin position="193"/>
        <end position="198"/>
    </location>
    <ligand>
        <name>NADP(+)</name>
        <dbReference type="ChEBI" id="CHEBI:58349"/>
    </ligand>
</feature>
<dbReference type="Gene3D" id="3.40.50.720">
    <property type="entry name" value="NAD(P)-binding Rossmann-like Domain"/>
    <property type="match status" value="1"/>
</dbReference>
<dbReference type="InterPro" id="IPR036453">
    <property type="entry name" value="GluRdtase_dimer_dom_sf"/>
</dbReference>
<dbReference type="SUPFAM" id="SSF69742">
    <property type="entry name" value="Glutamyl tRNA-reductase catalytic, N-terminal domain"/>
    <property type="match status" value="1"/>
</dbReference>
<dbReference type="InterPro" id="IPR036291">
    <property type="entry name" value="NAD(P)-bd_dom_sf"/>
</dbReference>
<evidence type="ECO:0000313" key="13">
    <source>
        <dbReference type="EMBL" id="MFH6770496.1"/>
    </source>
</evidence>
<accession>A0ABW7MUJ1</accession>
<evidence type="ECO:0000256" key="5">
    <source>
        <dbReference type="ARBA" id="ARBA00023002"/>
    </source>
</evidence>
<name>A0ABW7MUJ1_9FLAO</name>
<protein>
    <recommendedName>
        <fullName evidence="3 8">Glutamyl-tRNA reductase</fullName>
        <shortName evidence="8">GluTR</shortName>
        <ecNumber evidence="3 8">1.2.1.70</ecNumber>
    </recommendedName>
</protein>
<dbReference type="InterPro" id="IPR000343">
    <property type="entry name" value="4pyrrol_synth_GluRdtase"/>
</dbReference>
<evidence type="ECO:0000259" key="11">
    <source>
        <dbReference type="Pfam" id="PF01488"/>
    </source>
</evidence>
<dbReference type="InterPro" id="IPR018214">
    <property type="entry name" value="GluRdtase_CS"/>
</dbReference>
<comment type="caution">
    <text evidence="13">The sequence shown here is derived from an EMBL/GenBank/DDBJ whole genome shotgun (WGS) entry which is preliminary data.</text>
</comment>
<keyword evidence="5 8" id="KW-0560">Oxidoreductase</keyword>
<feature type="binding site" evidence="8">
    <location>
        <begin position="118"/>
        <end position="120"/>
    </location>
    <ligand>
        <name>substrate</name>
    </ligand>
</feature>
<dbReference type="InterPro" id="IPR015896">
    <property type="entry name" value="4pyrrol_synth_GluRdtase_dimer"/>
</dbReference>
<feature type="domain" description="Glutamyl-tRNA reductase N-terminal" evidence="12">
    <location>
        <begin position="15"/>
        <end position="160"/>
    </location>
</feature>
<proteinExistence type="inferred from homology"/>
<keyword evidence="4 8" id="KW-0521">NADP</keyword>
<evidence type="ECO:0000313" key="14">
    <source>
        <dbReference type="Proteomes" id="UP001610100"/>
    </source>
</evidence>
<dbReference type="HAMAP" id="MF_00087">
    <property type="entry name" value="Glu_tRNA_reductase"/>
    <property type="match status" value="1"/>
</dbReference>
<feature type="binding site" evidence="8">
    <location>
        <begin position="57"/>
        <end position="60"/>
    </location>
    <ligand>
        <name>substrate</name>
    </ligand>
</feature>
<comment type="domain">
    <text evidence="8">Possesses an unusual extended V-shaped dimeric structure with each monomer consisting of three distinct domains arranged along a curved 'spinal' alpha-helix. The N-terminal catalytic domain specifically recognizes the glutamate moiety of the substrate. The second domain is the NADPH-binding domain, and the third C-terminal domain is responsible for dimerization.</text>
</comment>
<evidence type="ECO:0000256" key="9">
    <source>
        <dbReference type="RuleBase" id="RU000584"/>
    </source>
</evidence>
<comment type="similarity">
    <text evidence="2 8 9">Belongs to the glutamyl-tRNA reductase family.</text>
</comment>
<evidence type="ECO:0000259" key="10">
    <source>
        <dbReference type="Pfam" id="PF00745"/>
    </source>
</evidence>
<comment type="miscellaneous">
    <text evidence="8">During catalysis, the active site Cys acts as a nucleophile attacking the alpha-carbonyl group of tRNA-bound glutamate with the formation of a thioester intermediate between enzyme and glutamate, and the concomitant release of tRNA(Glu). The thioester intermediate is finally reduced by direct hydride transfer from NADPH, to form the product GSA.</text>
</comment>
<dbReference type="GO" id="GO:0008883">
    <property type="term" value="F:glutamyl-tRNA reductase activity"/>
    <property type="evidence" value="ECO:0007669"/>
    <property type="project" value="UniProtKB-EC"/>
</dbReference>
<dbReference type="PANTHER" id="PTHR43013">
    <property type="entry name" value="GLUTAMYL-TRNA REDUCTASE"/>
    <property type="match status" value="1"/>
</dbReference>
<evidence type="ECO:0000256" key="3">
    <source>
        <dbReference type="ARBA" id="ARBA00012970"/>
    </source>
</evidence>
<evidence type="ECO:0000256" key="2">
    <source>
        <dbReference type="ARBA" id="ARBA00005916"/>
    </source>
</evidence>
<dbReference type="SUPFAM" id="SSF69075">
    <property type="entry name" value="Glutamyl tRNA-reductase dimerization domain"/>
    <property type="match status" value="1"/>
</dbReference>
<keyword evidence="6 8" id="KW-0627">Porphyrin biosynthesis</keyword>
<evidence type="ECO:0000256" key="6">
    <source>
        <dbReference type="ARBA" id="ARBA00023244"/>
    </source>
</evidence>
<evidence type="ECO:0000256" key="8">
    <source>
        <dbReference type="HAMAP-Rule" id="MF_00087"/>
    </source>
</evidence>
<dbReference type="NCBIfam" id="TIGR01035">
    <property type="entry name" value="hemA"/>
    <property type="match status" value="1"/>
</dbReference>
<dbReference type="Gene3D" id="3.30.460.30">
    <property type="entry name" value="Glutamyl-tRNA reductase, N-terminal domain"/>
    <property type="match status" value="1"/>
</dbReference>
<dbReference type="SUPFAM" id="SSF51735">
    <property type="entry name" value="NAD(P)-binding Rossmann-fold domains"/>
    <property type="match status" value="1"/>
</dbReference>
<reference evidence="13 14" key="1">
    <citation type="submission" date="2024-02" db="EMBL/GenBank/DDBJ databases">
        <title>A Gaetbulibacter species isolated from tidal flats and genomic insights of their niches.</title>
        <authorList>
            <person name="Ye Y."/>
        </authorList>
    </citation>
    <scope>NUCLEOTIDE SEQUENCE [LARGE SCALE GENOMIC DNA]</scope>
    <source>
        <strain evidence="13 14">KYW382</strain>
    </source>
</reference>
<dbReference type="RefSeq" id="WP_344738739.1">
    <property type="nucleotide sequence ID" value="NZ_BAABAY010000001.1"/>
</dbReference>
<dbReference type="InterPro" id="IPR006151">
    <property type="entry name" value="Shikm_DH/Glu-tRNA_Rdtase"/>
</dbReference>
<feature type="site" description="Important for activity" evidence="8">
    <location>
        <position position="103"/>
    </location>
</feature>
<feature type="active site" description="Nucleophile" evidence="8">
    <location>
        <position position="58"/>
    </location>
</feature>
<sequence>MQNFNMSRSQSFYAIGLSYKKADADMRGRFSLDEASTLALLEQAKTNGVESLVATSTCNRTELYGFAQHPFQLIQLLCENTEGTVEEFQEVAYIYKNKEAITHMFRVGSGLDSQILGDFEIISQLKSSARLSKKHGLLNPFSERLINAVIQASKRIKNETDISTGATSVSFASVQYIFDNVENVSEKNILLFGTGKIGRNTCENLVKHTENKHITLINRTKDKAEKIAGKFNLVVKDYSNLQEELTQADILIVATGAQRPTIDKQIIQSKKPLLILDLSIPKNVDENVKELPQITLIHLDQLSQITDQTLEARKAHIPSAEAIIEEVKSDFNSWLETRKFAPTIKALKLKLNEFALAELDTQRKKLVDFNESQAELISKNIIQKITNHFAHHLKDEGVSTDESLELIKKVFQLEQHSTNA</sequence>
<comment type="subunit">
    <text evidence="8">Homodimer.</text>
</comment>
<dbReference type="Proteomes" id="UP001610100">
    <property type="component" value="Unassembled WGS sequence"/>
</dbReference>
<dbReference type="EMBL" id="JBAWKB010000001">
    <property type="protein sequence ID" value="MFH6770496.1"/>
    <property type="molecule type" value="Genomic_DNA"/>
</dbReference>
<evidence type="ECO:0000256" key="1">
    <source>
        <dbReference type="ARBA" id="ARBA00005059"/>
    </source>
</evidence>
<organism evidence="13 14">
    <name type="scientific">Gaetbulibacter aestuarii</name>
    <dbReference type="NCBI Taxonomy" id="1502358"/>
    <lineage>
        <taxon>Bacteria</taxon>
        <taxon>Pseudomonadati</taxon>
        <taxon>Bacteroidota</taxon>
        <taxon>Flavobacteriia</taxon>
        <taxon>Flavobacteriales</taxon>
        <taxon>Flavobacteriaceae</taxon>
        <taxon>Gaetbulibacter</taxon>
    </lineage>
</organism>
<evidence type="ECO:0000259" key="12">
    <source>
        <dbReference type="Pfam" id="PF05201"/>
    </source>
</evidence>
<evidence type="ECO:0000256" key="7">
    <source>
        <dbReference type="ARBA" id="ARBA00047464"/>
    </source>
</evidence>
<dbReference type="InterPro" id="IPR036343">
    <property type="entry name" value="GluRdtase_N_sf"/>
</dbReference>
<dbReference type="Pfam" id="PF01488">
    <property type="entry name" value="Shikimate_DH"/>
    <property type="match status" value="1"/>
</dbReference>
<feature type="binding site" evidence="8">
    <location>
        <position position="124"/>
    </location>
    <ligand>
        <name>substrate</name>
    </ligand>
</feature>
<feature type="binding site" evidence="8">
    <location>
        <position position="113"/>
    </location>
    <ligand>
        <name>substrate</name>
    </ligand>
</feature>
<dbReference type="Pfam" id="PF05201">
    <property type="entry name" value="GlutR_N"/>
    <property type="match status" value="1"/>
</dbReference>
<gene>
    <name evidence="8 13" type="primary">hemA</name>
    <name evidence="13" type="ORF">V8G58_01020</name>
</gene>
<dbReference type="PANTHER" id="PTHR43013:SF1">
    <property type="entry name" value="GLUTAMYL-TRNA REDUCTASE"/>
    <property type="match status" value="1"/>
</dbReference>
<dbReference type="PIRSF" id="PIRSF000445">
    <property type="entry name" value="4pyrrol_synth_GluRdtase"/>
    <property type="match status" value="1"/>
</dbReference>
<dbReference type="PROSITE" id="PS00747">
    <property type="entry name" value="GLUTR"/>
    <property type="match status" value="1"/>
</dbReference>
<feature type="domain" description="Quinate/shikimate 5-dehydrogenase/glutamyl-tRNA reductase" evidence="11">
    <location>
        <begin position="180"/>
        <end position="305"/>
    </location>
</feature>
<feature type="domain" description="Tetrapyrrole biosynthesis glutamyl-tRNA reductase dimerisation" evidence="10">
    <location>
        <begin position="320"/>
        <end position="413"/>
    </location>
</feature>
<comment type="pathway">
    <text evidence="1 8 9">Porphyrin-containing compound metabolism; protoporphyrin-IX biosynthesis; 5-aminolevulinate from L-glutamyl-tRNA(Glu): step 1/2.</text>
</comment>
<comment type="catalytic activity">
    <reaction evidence="7 8 9">
        <text>(S)-4-amino-5-oxopentanoate + tRNA(Glu) + NADP(+) = L-glutamyl-tRNA(Glu) + NADPH + H(+)</text>
        <dbReference type="Rhea" id="RHEA:12344"/>
        <dbReference type="Rhea" id="RHEA-COMP:9663"/>
        <dbReference type="Rhea" id="RHEA-COMP:9680"/>
        <dbReference type="ChEBI" id="CHEBI:15378"/>
        <dbReference type="ChEBI" id="CHEBI:57501"/>
        <dbReference type="ChEBI" id="CHEBI:57783"/>
        <dbReference type="ChEBI" id="CHEBI:58349"/>
        <dbReference type="ChEBI" id="CHEBI:78442"/>
        <dbReference type="ChEBI" id="CHEBI:78520"/>
        <dbReference type="EC" id="1.2.1.70"/>
    </reaction>
</comment>
<dbReference type="InterPro" id="IPR015895">
    <property type="entry name" value="4pyrrol_synth_GluRdtase_N"/>
</dbReference>
<comment type="function">
    <text evidence="8">Catalyzes the NADPH-dependent reduction of glutamyl-tRNA(Glu) to glutamate 1-semialdehyde (GSA).</text>
</comment>
<dbReference type="EC" id="1.2.1.70" evidence="3 8"/>